<comment type="caution">
    <text evidence="3">The sequence shown here is derived from an EMBL/GenBank/DDBJ whole genome shotgun (WGS) entry which is preliminary data.</text>
</comment>
<keyword evidence="1" id="KW-0812">Transmembrane</keyword>
<feature type="signal peptide" evidence="2">
    <location>
        <begin position="1"/>
        <end position="23"/>
    </location>
</feature>
<feature type="chain" id="PRO_5009529533" evidence="2">
    <location>
        <begin position="24"/>
        <end position="259"/>
    </location>
</feature>
<evidence type="ECO:0000256" key="2">
    <source>
        <dbReference type="SAM" id="SignalP"/>
    </source>
</evidence>
<organism evidence="3 4">
    <name type="scientific">Candidatus Roizmanbacteria bacterium RIFOXYD1_FULL_38_12</name>
    <dbReference type="NCBI Taxonomy" id="1802093"/>
    <lineage>
        <taxon>Bacteria</taxon>
        <taxon>Candidatus Roizmaniibacteriota</taxon>
    </lineage>
</organism>
<feature type="transmembrane region" description="Helical" evidence="1">
    <location>
        <begin position="230"/>
        <end position="253"/>
    </location>
</feature>
<keyword evidence="1" id="KW-1133">Transmembrane helix</keyword>
<proteinExistence type="predicted"/>
<name>A0A1F7L2H3_9BACT</name>
<accession>A0A1F7L2H3</accession>
<sequence>MIRNITLISIFCLFFLLKSNVLAQSPTSSCPGFNGGPEPLMLGVNCGVINSSNPCSAKCCAEQPFSVHASIPGIFNVLPGAQDVVDDFLRDKLNPILEYKRQVTMQPCINMGSPTTPGDLSNAACVCLEPTPATLSAILNLCQNIKNTNERDACNNCLQGNTSDRKVGVWTGIGCVYSDINGFIQHTLLGWGIGLAGGISMLCILYAAFMMQTSRGNAEVVKKAQQLMTSCITGLMLIIFSVFILRLIGITILRIPGFN</sequence>
<dbReference type="EMBL" id="MGBR01000001">
    <property type="protein sequence ID" value="OGK74307.1"/>
    <property type="molecule type" value="Genomic_DNA"/>
</dbReference>
<dbReference type="Proteomes" id="UP000177050">
    <property type="component" value="Unassembled WGS sequence"/>
</dbReference>
<dbReference type="AlphaFoldDB" id="A0A1F7L2H3"/>
<keyword evidence="2" id="KW-0732">Signal</keyword>
<keyword evidence="1" id="KW-0472">Membrane</keyword>
<evidence type="ECO:0000313" key="4">
    <source>
        <dbReference type="Proteomes" id="UP000177050"/>
    </source>
</evidence>
<evidence type="ECO:0000256" key="1">
    <source>
        <dbReference type="SAM" id="Phobius"/>
    </source>
</evidence>
<reference evidence="3 4" key="1">
    <citation type="journal article" date="2016" name="Nat. Commun.">
        <title>Thousands of microbial genomes shed light on interconnected biogeochemical processes in an aquifer system.</title>
        <authorList>
            <person name="Anantharaman K."/>
            <person name="Brown C.T."/>
            <person name="Hug L.A."/>
            <person name="Sharon I."/>
            <person name="Castelle C.J."/>
            <person name="Probst A.J."/>
            <person name="Thomas B.C."/>
            <person name="Singh A."/>
            <person name="Wilkins M.J."/>
            <person name="Karaoz U."/>
            <person name="Brodie E.L."/>
            <person name="Williams K.H."/>
            <person name="Hubbard S.S."/>
            <person name="Banfield J.F."/>
        </authorList>
    </citation>
    <scope>NUCLEOTIDE SEQUENCE [LARGE SCALE GENOMIC DNA]</scope>
</reference>
<evidence type="ECO:0000313" key="3">
    <source>
        <dbReference type="EMBL" id="OGK74307.1"/>
    </source>
</evidence>
<gene>
    <name evidence="3" type="ORF">A3K52_06110</name>
</gene>
<protein>
    <submittedName>
        <fullName evidence="3">Uncharacterized protein</fullName>
    </submittedName>
</protein>
<feature type="transmembrane region" description="Helical" evidence="1">
    <location>
        <begin position="188"/>
        <end position="209"/>
    </location>
</feature>